<dbReference type="FunCoup" id="A0A0L0HGK2">
    <property type="interactions" value="144"/>
</dbReference>
<feature type="region of interest" description="Disordered" evidence="16">
    <location>
        <begin position="77"/>
        <end position="514"/>
    </location>
</feature>
<dbReference type="PANTHER" id="PTHR16308:SF13">
    <property type="entry name" value="PROTEIN LINGERER"/>
    <property type="match status" value="1"/>
</dbReference>
<evidence type="ECO:0000256" key="5">
    <source>
        <dbReference type="ARBA" id="ARBA00020536"/>
    </source>
</evidence>
<dbReference type="GO" id="GO:0000781">
    <property type="term" value="C:chromosome, telomeric region"/>
    <property type="evidence" value="ECO:0007669"/>
    <property type="project" value="UniProtKB-SubCell"/>
</dbReference>
<keyword evidence="6" id="KW-0158">Chromosome</keyword>
<dbReference type="OMA" id="QPEAPYF"/>
<evidence type="ECO:0000256" key="11">
    <source>
        <dbReference type="ARBA" id="ARBA00022843"/>
    </source>
</evidence>
<dbReference type="GO" id="GO:0005634">
    <property type="term" value="C:nucleus"/>
    <property type="evidence" value="ECO:0007669"/>
    <property type="project" value="UniProtKB-SubCell"/>
</dbReference>
<dbReference type="VEuPathDB" id="FungiDB:SPPG_05343"/>
<keyword evidence="13" id="KW-0238">DNA-binding</keyword>
<sequence length="905" mass="94633">MAFTDRTSQNLQRRGGDKQQQLDEHILQLKKIYAQELQSLKQLFSEWSDADLVATLEEVGGDLDLAIGRISEGHAEQWGEVKKRERKEKPKQAAPASEGVATSERPARPPKQFGARETTRPARGGTYAGRGGRGGGRGGRGGGRGGAMLGGFRGGRPTNGSHKAGEAKAEGESTSTDEWGNAPVTGDWGETAKDDAADGGEPATNDGWSGASPAQTDSWSADVQPERTTAWGASPQTENVATQQKKKAVKPEGKPVKAAETVKAPAPVTAKPKSWAALVKGPEPVPVAVPKSEPKQSTSVKSPAPASESENLSPVRVPSPVRAASPVKSPVRDSNRMGAVKTPEPETKSPIAAPSSVSKAATRPSSPPKPSSAVATPVQAPAQPKEDTTAGKASAPPGFKQARPAPFSGRKLRQDAAVVMPSNASLSSIGVQFGSLRLGGNSDVEEDEKESATAQSGVQSAKAPTSELGPSPGAAAPQQLNPGAPQVGLAPQHLQQHQLQHQQQVQQQGARDSRINATSSMMPQIASGLQSGLGKQADGLPVGLPSTGPAAPGLPNGVAPYGSYFPSQQLAAASGFGLGHMGNLPAEYSALYGSDAQSRAAMMHGYYDPAAYQQAAPSKYQGQEATTGQQASQTGQASPSSGQQQQSQQPPQQQQPQPQQGYPLPYPYYPYYHMNQFPSYQGSPYGQPFVNKSMYPGYPQQSQQPTTGAAATPKAGAASNSGYGYSTTGQQHSQSQHQGQHQPQLYQQGSYDDLAAGLGGHEYKGVYGGIPQQSFQSFGLHQGGMQGVSAQNKAGPNSQTAQSAGQQDYKAQSGNRPPRQTYEAHKYQTPTAATGSQQQGAGTGATGTGTPSGPGSYYNQQHLAGLHSQQPAQVGNPYLQMHHQYQGANIYGQGRQQGQYWSGQS</sequence>
<dbReference type="EMBL" id="KQ257457">
    <property type="protein sequence ID" value="KNC99968.1"/>
    <property type="molecule type" value="Genomic_DNA"/>
</dbReference>
<evidence type="ECO:0000256" key="8">
    <source>
        <dbReference type="ARBA" id="ARBA00022553"/>
    </source>
</evidence>
<evidence type="ECO:0000256" key="4">
    <source>
        <dbReference type="ARBA" id="ARBA00005491"/>
    </source>
</evidence>
<feature type="domain" description="CUE" evidence="17">
    <location>
        <begin position="35"/>
        <end position="73"/>
    </location>
</feature>
<dbReference type="STRING" id="645134.A0A0L0HGK2"/>
<reference evidence="18 19" key="1">
    <citation type="submission" date="2009-08" db="EMBL/GenBank/DDBJ databases">
        <title>The Genome Sequence of Spizellomyces punctatus strain DAOM BR117.</title>
        <authorList>
            <consortium name="The Broad Institute Genome Sequencing Platform"/>
            <person name="Russ C."/>
            <person name="Cuomo C."/>
            <person name="Shea T."/>
            <person name="Young S.K."/>
            <person name="Zeng Q."/>
            <person name="Koehrsen M."/>
            <person name="Haas B."/>
            <person name="Borodovsky M."/>
            <person name="Guigo R."/>
            <person name="Alvarado L."/>
            <person name="Berlin A."/>
            <person name="Bochicchio J."/>
            <person name="Borenstein D."/>
            <person name="Chapman S."/>
            <person name="Chen Z."/>
            <person name="Engels R."/>
            <person name="Freedman E."/>
            <person name="Gellesch M."/>
            <person name="Goldberg J."/>
            <person name="Griggs A."/>
            <person name="Gujja S."/>
            <person name="Heiman D."/>
            <person name="Hepburn T."/>
            <person name="Howarth C."/>
            <person name="Jen D."/>
            <person name="Larson L."/>
            <person name="Lewis B."/>
            <person name="Mehta T."/>
            <person name="Park D."/>
            <person name="Pearson M."/>
            <person name="Roberts A."/>
            <person name="Saif S."/>
            <person name="Shenoy N."/>
            <person name="Sisk P."/>
            <person name="Stolte C."/>
            <person name="Sykes S."/>
            <person name="Thomson T."/>
            <person name="Walk T."/>
            <person name="White J."/>
            <person name="Yandava C."/>
            <person name="Burger G."/>
            <person name="Gray M.W."/>
            <person name="Holland P.W.H."/>
            <person name="King N."/>
            <person name="Lang F.B.F."/>
            <person name="Roger A.J."/>
            <person name="Ruiz-Trillo I."/>
            <person name="Lander E."/>
            <person name="Nusbaum C."/>
        </authorList>
    </citation>
    <scope>NUCLEOTIDE SEQUENCE [LARGE SCALE GENOMIC DNA]</scope>
    <source>
        <strain evidence="18 19">DAOM BR117</strain>
    </source>
</reference>
<dbReference type="InterPro" id="IPR051833">
    <property type="entry name" value="TC-DDR_regulator"/>
</dbReference>
<evidence type="ECO:0000256" key="12">
    <source>
        <dbReference type="ARBA" id="ARBA00022895"/>
    </source>
</evidence>
<feature type="compositionally biased region" description="Low complexity" evidence="16">
    <location>
        <begin position="371"/>
        <end position="383"/>
    </location>
</feature>
<keyword evidence="7" id="KW-0963">Cytoplasm</keyword>
<evidence type="ECO:0000256" key="14">
    <source>
        <dbReference type="ARBA" id="ARBA00023204"/>
    </source>
</evidence>
<feature type="compositionally biased region" description="Gly residues" evidence="16">
    <location>
        <begin position="841"/>
        <end position="852"/>
    </location>
</feature>
<dbReference type="InterPro" id="IPR041803">
    <property type="entry name" value="DEF1_CUE"/>
</dbReference>
<comment type="similarity">
    <text evidence="4">Belongs to the DEF1 family.</text>
</comment>
<feature type="compositionally biased region" description="Gly residues" evidence="16">
    <location>
        <begin position="126"/>
        <end position="154"/>
    </location>
</feature>
<dbReference type="GO" id="GO:0005737">
    <property type="term" value="C:cytoplasm"/>
    <property type="evidence" value="ECO:0007669"/>
    <property type="project" value="UniProtKB-SubCell"/>
</dbReference>
<dbReference type="eggNOG" id="ENOG502S359">
    <property type="taxonomic scope" value="Eukaryota"/>
</dbReference>
<dbReference type="GO" id="GO:0003677">
    <property type="term" value="F:DNA binding"/>
    <property type="evidence" value="ECO:0007669"/>
    <property type="project" value="UniProtKB-KW"/>
</dbReference>
<dbReference type="AlphaFoldDB" id="A0A0L0HGK2"/>
<feature type="compositionally biased region" description="Low complexity" evidence="16">
    <location>
        <begin position="729"/>
        <end position="744"/>
    </location>
</feature>
<evidence type="ECO:0000259" key="17">
    <source>
        <dbReference type="Pfam" id="PF02845"/>
    </source>
</evidence>
<organism evidence="18 19">
    <name type="scientific">Spizellomyces punctatus (strain DAOM BR117)</name>
    <dbReference type="NCBI Taxonomy" id="645134"/>
    <lineage>
        <taxon>Eukaryota</taxon>
        <taxon>Fungi</taxon>
        <taxon>Fungi incertae sedis</taxon>
        <taxon>Chytridiomycota</taxon>
        <taxon>Chytridiomycota incertae sedis</taxon>
        <taxon>Chytridiomycetes</taxon>
        <taxon>Spizellomycetales</taxon>
        <taxon>Spizellomycetaceae</taxon>
        <taxon>Spizellomyces</taxon>
    </lineage>
</organism>
<feature type="compositionally biased region" description="Low complexity" evidence="16">
    <location>
        <begin position="618"/>
        <end position="663"/>
    </location>
</feature>
<dbReference type="GO" id="GO:0006281">
    <property type="term" value="P:DNA repair"/>
    <property type="evidence" value="ECO:0007669"/>
    <property type="project" value="UniProtKB-KW"/>
</dbReference>
<feature type="region of interest" description="Disordered" evidence="16">
    <location>
        <begin position="781"/>
        <end position="860"/>
    </location>
</feature>
<keyword evidence="19" id="KW-1185">Reference proteome</keyword>
<dbReference type="RefSeq" id="XP_016608008.1">
    <property type="nucleotide sequence ID" value="XM_016753561.1"/>
</dbReference>
<feature type="region of interest" description="Disordered" evidence="16">
    <location>
        <begin position="694"/>
        <end position="744"/>
    </location>
</feature>
<evidence type="ECO:0000256" key="7">
    <source>
        <dbReference type="ARBA" id="ARBA00022490"/>
    </source>
</evidence>
<keyword evidence="15" id="KW-0539">Nucleus</keyword>
<feature type="compositionally biased region" description="Polar residues" evidence="16">
    <location>
        <begin position="1"/>
        <end position="12"/>
    </location>
</feature>
<feature type="compositionally biased region" description="Polar residues" evidence="16">
    <location>
        <begin position="212"/>
        <end position="221"/>
    </location>
</feature>
<feature type="region of interest" description="Disordered" evidence="16">
    <location>
        <begin position="1"/>
        <end position="21"/>
    </location>
</feature>
<accession>A0A0L0HGK2</accession>
<feature type="compositionally biased region" description="Low complexity" evidence="16">
    <location>
        <begin position="492"/>
        <end position="508"/>
    </location>
</feature>
<feature type="compositionally biased region" description="Basic and acidic residues" evidence="16">
    <location>
        <begin position="77"/>
        <end position="91"/>
    </location>
</feature>
<comment type="subcellular location">
    <subcellularLocation>
        <location evidence="3">Chromosome</location>
        <location evidence="3">Telomere</location>
    </subcellularLocation>
    <subcellularLocation>
        <location evidence="2">Cytoplasm</location>
    </subcellularLocation>
    <subcellularLocation>
        <location evidence="1">Nucleus</location>
    </subcellularLocation>
</comment>
<dbReference type="PANTHER" id="PTHR16308">
    <property type="entry name" value="UBIQUITIN ASSOCIATED PROTEIN 2-LIKE/LINGERER"/>
    <property type="match status" value="1"/>
</dbReference>
<keyword evidence="11" id="KW-0832">Ubl conjugation</keyword>
<dbReference type="GeneID" id="27688724"/>
<evidence type="ECO:0000256" key="6">
    <source>
        <dbReference type="ARBA" id="ARBA00022454"/>
    </source>
</evidence>
<keyword evidence="8" id="KW-0597">Phosphoprotein</keyword>
<dbReference type="GO" id="GO:0043130">
    <property type="term" value="F:ubiquitin binding"/>
    <property type="evidence" value="ECO:0007669"/>
    <property type="project" value="InterPro"/>
</dbReference>
<evidence type="ECO:0000256" key="9">
    <source>
        <dbReference type="ARBA" id="ARBA00022763"/>
    </source>
</evidence>
<evidence type="ECO:0000256" key="15">
    <source>
        <dbReference type="ARBA" id="ARBA00023242"/>
    </source>
</evidence>
<proteinExistence type="inferred from homology"/>
<dbReference type="InterPro" id="IPR003892">
    <property type="entry name" value="CUE"/>
</dbReference>
<feature type="region of interest" description="Disordered" evidence="16">
    <location>
        <begin position="618"/>
        <end position="665"/>
    </location>
</feature>
<dbReference type="Proteomes" id="UP000053201">
    <property type="component" value="Unassembled WGS sequence"/>
</dbReference>
<feature type="compositionally biased region" description="Low complexity" evidence="16">
    <location>
        <begin position="699"/>
        <end position="719"/>
    </location>
</feature>
<dbReference type="Pfam" id="PF02845">
    <property type="entry name" value="CUE"/>
    <property type="match status" value="1"/>
</dbReference>
<protein>
    <recommendedName>
        <fullName evidence="5">RNA polymerase II degradation factor 1</fullName>
    </recommendedName>
</protein>
<dbReference type="Pfam" id="PF12478">
    <property type="entry name" value="UBAP2-Lig"/>
    <property type="match status" value="1"/>
</dbReference>
<keyword evidence="12" id="KW-0779">Telomere</keyword>
<dbReference type="OrthoDB" id="5396806at2759"/>
<feature type="compositionally biased region" description="Polar residues" evidence="16">
    <location>
        <begin position="234"/>
        <end position="243"/>
    </location>
</feature>
<feature type="compositionally biased region" description="Polar residues" evidence="16">
    <location>
        <begin position="452"/>
        <end position="463"/>
    </location>
</feature>
<feature type="compositionally biased region" description="Low complexity" evidence="16">
    <location>
        <begin position="828"/>
        <end position="840"/>
    </location>
</feature>
<evidence type="ECO:0000256" key="3">
    <source>
        <dbReference type="ARBA" id="ARBA00004574"/>
    </source>
</evidence>
<evidence type="ECO:0000256" key="13">
    <source>
        <dbReference type="ARBA" id="ARBA00023125"/>
    </source>
</evidence>
<name>A0A0L0HGK2_SPIPD</name>
<evidence type="ECO:0000256" key="16">
    <source>
        <dbReference type="SAM" id="MobiDB-lite"/>
    </source>
</evidence>
<keyword evidence="10" id="KW-0833">Ubl conjugation pathway</keyword>
<evidence type="ECO:0000256" key="2">
    <source>
        <dbReference type="ARBA" id="ARBA00004496"/>
    </source>
</evidence>
<keyword evidence="14" id="KW-0234">DNA repair</keyword>
<dbReference type="InterPro" id="IPR022166">
    <property type="entry name" value="UBAP2/Lig"/>
</dbReference>
<feature type="compositionally biased region" description="Polar residues" evidence="16">
    <location>
        <begin position="788"/>
        <end position="815"/>
    </location>
</feature>
<evidence type="ECO:0000313" key="19">
    <source>
        <dbReference type="Proteomes" id="UP000053201"/>
    </source>
</evidence>
<evidence type="ECO:0000256" key="1">
    <source>
        <dbReference type="ARBA" id="ARBA00004123"/>
    </source>
</evidence>
<dbReference type="InParanoid" id="A0A0L0HGK2"/>
<dbReference type="CDD" id="cd14368">
    <property type="entry name" value="CUE_DEF1_like"/>
    <property type="match status" value="1"/>
</dbReference>
<evidence type="ECO:0000313" key="18">
    <source>
        <dbReference type="EMBL" id="KNC99968.1"/>
    </source>
</evidence>
<keyword evidence="9" id="KW-0227">DNA damage</keyword>
<evidence type="ECO:0000256" key="10">
    <source>
        <dbReference type="ARBA" id="ARBA00022786"/>
    </source>
</evidence>
<gene>
    <name evidence="18" type="ORF">SPPG_05343</name>
</gene>